<name>A0A7G5B8D2_9CAUD</name>
<organism evidence="1 2">
    <name type="scientific">Ralstonia phage Anchaing</name>
    <dbReference type="NCBI Taxonomy" id="2759719"/>
    <lineage>
        <taxon>Viruses</taxon>
        <taxon>Duplodnaviria</taxon>
        <taxon>Heunggongvirae</taxon>
        <taxon>Uroviricota</taxon>
        <taxon>Caudoviricetes</taxon>
        <taxon>Autographivirales</taxon>
        <taxon>Autonotataviridae</taxon>
        <taxon>Anchaingvirus</taxon>
        <taxon>Anchaingvirus anchaing</taxon>
    </lineage>
</organism>
<dbReference type="Proteomes" id="UP000515762">
    <property type="component" value="Segment"/>
</dbReference>
<evidence type="ECO:0000313" key="2">
    <source>
        <dbReference type="Proteomes" id="UP000515762"/>
    </source>
</evidence>
<gene>
    <name evidence="1" type="ORF">A1_00035</name>
</gene>
<protein>
    <submittedName>
        <fullName evidence="1">Uncharacterized protein</fullName>
    </submittedName>
</protein>
<dbReference type="EMBL" id="MT740728">
    <property type="protein sequence ID" value="QMV32555.1"/>
    <property type="molecule type" value="Genomic_DNA"/>
</dbReference>
<reference evidence="1 2" key="1">
    <citation type="submission" date="2020-07" db="EMBL/GenBank/DDBJ databases">
        <title>Ralstonia phages.</title>
        <authorList>
            <person name="Trotereau A."/>
            <person name="Boyer C."/>
            <person name="Torres-Barcelo C."/>
        </authorList>
    </citation>
    <scope>NUCLEOTIDE SEQUENCE [LARGE SCALE GENOMIC DNA]</scope>
</reference>
<accession>A0A7G5B8D2</accession>
<evidence type="ECO:0000313" key="1">
    <source>
        <dbReference type="EMBL" id="QMV32555.1"/>
    </source>
</evidence>
<sequence length="76" mass="8953">MYLKELTLLKREGRGTQELFEQSLQERIEQAVEANAVHDHLHVAYTPEDALCLRTTDELRRRVMAEIERSIFKGLR</sequence>
<keyword evidence="2" id="KW-1185">Reference proteome</keyword>
<proteinExistence type="predicted"/>